<keyword evidence="6" id="KW-1185">Reference proteome</keyword>
<sequence length="552" mass="62421">MCRYFIVIDDIWDVKRWDVIKRLFDSREDCPPDLEEVSVQILEKCGGLSLAIIAISGLLANTERTEHLWNQVKDSIGRALERNPTIEAMMKILSLIQPVEKLEDNNKRKEACRVHDTVLDFIISKSIEENFVTLVGVPNLTIGTQGKVRRLSVQVSKQGNSVIPTGLVLSHVRSLSVFRDSAEIPSLDEFRHLRILNFEGCTQLQDHHLVNIGRLFQLRYLNLRMTSISELPEQIGHVRCLELLDLRDSLVRELPAAIVNLLKLSHLLVDSEVKLPDGIANMQALEVLKYVSFPEYRFDLMQDLGQLKNLRKLDLELGTYHFYRVEDEWHKVVASSLRNLGTQNLRSLTIWDGRGVLQQEGPLCPVPLTLQKLKIEDFSCVHLRQVPKWMGSLVNLQHLYLTVQEVRQEDFCILGALPALLSLKLTAASEVNSLKVSGELGFRCLRHFCYYNLWGEPGPGLVFAAGSMPKLEGLELSFCVAEELSPFFDIGIENLPCLIRVKCEVRGHYSSVEATKAAIERAASTHPNHPSVDIDTVGVFGQKSAKTELVEY</sequence>
<feature type="domain" description="Disease resistance R13L4/SHOC-2-like LRR" evidence="3">
    <location>
        <begin position="171"/>
        <end position="531"/>
    </location>
</feature>
<keyword evidence="2" id="KW-0611">Plant defense</keyword>
<dbReference type="Gene3D" id="1.10.8.430">
    <property type="entry name" value="Helical domain of apoptotic protease-activating factors"/>
    <property type="match status" value="1"/>
</dbReference>
<dbReference type="SUPFAM" id="SSF52058">
    <property type="entry name" value="L domain-like"/>
    <property type="match status" value="1"/>
</dbReference>
<evidence type="ECO:0000259" key="3">
    <source>
        <dbReference type="Pfam" id="PF23598"/>
    </source>
</evidence>
<dbReference type="Gramene" id="PNT69729">
    <property type="protein sequence ID" value="PNT69729"/>
    <property type="gene ID" value="BRADI_3g60453v3"/>
</dbReference>
<dbReference type="EMBL" id="CM000882">
    <property type="protein sequence ID" value="PNT69729.1"/>
    <property type="molecule type" value="Genomic_DNA"/>
</dbReference>
<keyword evidence="1" id="KW-0677">Repeat</keyword>
<evidence type="ECO:0000313" key="4">
    <source>
        <dbReference type="EMBL" id="PNT69729.1"/>
    </source>
</evidence>
<dbReference type="OrthoDB" id="1060944at2759"/>
<dbReference type="AlphaFoldDB" id="A0A2K2D624"/>
<dbReference type="InterPro" id="IPR032675">
    <property type="entry name" value="LRR_dom_sf"/>
</dbReference>
<reference evidence="4 5" key="1">
    <citation type="journal article" date="2010" name="Nature">
        <title>Genome sequencing and analysis of the model grass Brachypodium distachyon.</title>
        <authorList>
            <consortium name="International Brachypodium Initiative"/>
        </authorList>
    </citation>
    <scope>NUCLEOTIDE SEQUENCE [LARGE SCALE GENOMIC DNA]</scope>
    <source>
        <strain evidence="4 5">Bd21</strain>
    </source>
</reference>
<dbReference type="PANTHER" id="PTHR23155">
    <property type="entry name" value="DISEASE RESISTANCE PROTEIN RP"/>
    <property type="match status" value="1"/>
</dbReference>
<dbReference type="GO" id="GO:0098542">
    <property type="term" value="P:defense response to other organism"/>
    <property type="evidence" value="ECO:0000318"/>
    <property type="project" value="GO_Central"/>
</dbReference>
<proteinExistence type="predicted"/>
<dbReference type="InterPro" id="IPR027417">
    <property type="entry name" value="P-loop_NTPase"/>
</dbReference>
<organism evidence="4">
    <name type="scientific">Brachypodium distachyon</name>
    <name type="common">Purple false brome</name>
    <name type="synonym">Trachynia distachya</name>
    <dbReference type="NCBI Taxonomy" id="15368"/>
    <lineage>
        <taxon>Eukaryota</taxon>
        <taxon>Viridiplantae</taxon>
        <taxon>Streptophyta</taxon>
        <taxon>Embryophyta</taxon>
        <taxon>Tracheophyta</taxon>
        <taxon>Spermatophyta</taxon>
        <taxon>Magnoliopsida</taxon>
        <taxon>Liliopsida</taxon>
        <taxon>Poales</taxon>
        <taxon>Poaceae</taxon>
        <taxon>BOP clade</taxon>
        <taxon>Pooideae</taxon>
        <taxon>Stipodae</taxon>
        <taxon>Brachypodieae</taxon>
        <taxon>Brachypodium</taxon>
    </lineage>
</organism>
<dbReference type="PANTHER" id="PTHR23155:SF1107">
    <property type="entry name" value="OS08G0373000 PROTEIN"/>
    <property type="match status" value="1"/>
</dbReference>
<evidence type="ECO:0000256" key="1">
    <source>
        <dbReference type="ARBA" id="ARBA00022737"/>
    </source>
</evidence>
<reference evidence="4" key="2">
    <citation type="submission" date="2017-06" db="EMBL/GenBank/DDBJ databases">
        <title>WGS assembly of Brachypodium distachyon.</title>
        <authorList>
            <consortium name="The International Brachypodium Initiative"/>
            <person name="Lucas S."/>
            <person name="Harmon-Smith M."/>
            <person name="Lail K."/>
            <person name="Tice H."/>
            <person name="Grimwood J."/>
            <person name="Bruce D."/>
            <person name="Barry K."/>
            <person name="Shu S."/>
            <person name="Lindquist E."/>
            <person name="Wang M."/>
            <person name="Pitluck S."/>
            <person name="Vogel J.P."/>
            <person name="Garvin D.F."/>
            <person name="Mockler T.C."/>
            <person name="Schmutz J."/>
            <person name="Rokhsar D."/>
            <person name="Bevan M.W."/>
        </authorList>
    </citation>
    <scope>NUCLEOTIDE SEQUENCE</scope>
    <source>
        <strain evidence="4">Bd21</strain>
    </source>
</reference>
<dbReference type="GO" id="GO:0043531">
    <property type="term" value="F:ADP binding"/>
    <property type="evidence" value="ECO:0007669"/>
    <property type="project" value="InterPro"/>
</dbReference>
<dbReference type="InterPro" id="IPR044974">
    <property type="entry name" value="Disease_R_plants"/>
</dbReference>
<dbReference type="Proteomes" id="UP000008810">
    <property type="component" value="Chromosome 3"/>
</dbReference>
<dbReference type="EnsemblPlants" id="PNT69729">
    <property type="protein sequence ID" value="PNT69729"/>
    <property type="gene ID" value="BRADI_3g60453v3"/>
</dbReference>
<name>A0A2K2D624_BRADI</name>
<dbReference type="InParanoid" id="A0A2K2D624"/>
<dbReference type="Gene3D" id="3.80.10.10">
    <property type="entry name" value="Ribonuclease Inhibitor"/>
    <property type="match status" value="1"/>
</dbReference>
<dbReference type="InterPro" id="IPR042197">
    <property type="entry name" value="Apaf_helical"/>
</dbReference>
<protein>
    <recommendedName>
        <fullName evidence="3">Disease resistance R13L4/SHOC-2-like LRR domain-containing protein</fullName>
    </recommendedName>
</protein>
<gene>
    <name evidence="4" type="ORF">BRADI_3g60453v3</name>
</gene>
<evidence type="ECO:0000256" key="2">
    <source>
        <dbReference type="ARBA" id="ARBA00022821"/>
    </source>
</evidence>
<dbReference type="InterPro" id="IPR055414">
    <property type="entry name" value="LRR_R13L4/SHOC2-like"/>
</dbReference>
<dbReference type="Pfam" id="PF23598">
    <property type="entry name" value="LRR_14"/>
    <property type="match status" value="1"/>
</dbReference>
<reference evidence="5" key="3">
    <citation type="submission" date="2018-08" db="UniProtKB">
        <authorList>
            <consortium name="EnsemblPlants"/>
        </authorList>
    </citation>
    <scope>IDENTIFICATION</scope>
    <source>
        <strain evidence="5">cv. Bd21</strain>
    </source>
</reference>
<dbReference type="SUPFAM" id="SSF52540">
    <property type="entry name" value="P-loop containing nucleoside triphosphate hydrolases"/>
    <property type="match status" value="1"/>
</dbReference>
<evidence type="ECO:0000313" key="5">
    <source>
        <dbReference type="EnsemblPlants" id="PNT69729"/>
    </source>
</evidence>
<evidence type="ECO:0000313" key="6">
    <source>
        <dbReference type="Proteomes" id="UP000008810"/>
    </source>
</evidence>
<accession>A0A2K2D624</accession>